<feature type="transmembrane region" description="Helical" evidence="14">
    <location>
        <begin position="382"/>
        <end position="405"/>
    </location>
</feature>
<dbReference type="GO" id="GO:0043682">
    <property type="term" value="F:P-type divalent copper transporter activity"/>
    <property type="evidence" value="ECO:0007669"/>
    <property type="project" value="TreeGrafter"/>
</dbReference>
<dbReference type="EC" id="7.2.2.8" evidence="3"/>
<keyword evidence="13 14" id="KW-0472">Membrane</keyword>
<comment type="caution">
    <text evidence="16">The sequence shown here is derived from an EMBL/GenBank/DDBJ whole genome shotgun (WGS) entry which is preliminary data.</text>
</comment>
<dbReference type="SUPFAM" id="SSF81653">
    <property type="entry name" value="Calcium ATPase, transduction domain A"/>
    <property type="match status" value="1"/>
</dbReference>
<dbReference type="NCBIfam" id="TIGR01511">
    <property type="entry name" value="ATPase-IB1_Cu"/>
    <property type="match status" value="1"/>
</dbReference>
<name>A0A261U2J6_9BORD</name>
<keyword evidence="8 14" id="KW-0547">Nucleotide-binding</keyword>
<dbReference type="FunFam" id="2.70.150.10:FF:000020">
    <property type="entry name" value="Copper-exporting P-type ATPase A"/>
    <property type="match status" value="1"/>
</dbReference>
<feature type="transmembrane region" description="Helical" evidence="14">
    <location>
        <begin position="354"/>
        <end position="376"/>
    </location>
</feature>
<keyword evidence="5 14" id="KW-1003">Cell membrane</keyword>
<feature type="transmembrane region" description="Helical" evidence="14">
    <location>
        <begin position="731"/>
        <end position="753"/>
    </location>
</feature>
<keyword evidence="12" id="KW-0406">Ion transport</keyword>
<feature type="transmembrane region" description="Helical" evidence="14">
    <location>
        <begin position="706"/>
        <end position="725"/>
    </location>
</feature>
<dbReference type="PROSITE" id="PS01047">
    <property type="entry name" value="HMA_1"/>
    <property type="match status" value="1"/>
</dbReference>
<dbReference type="InterPro" id="IPR017969">
    <property type="entry name" value="Heavy-metal-associated_CS"/>
</dbReference>
<dbReference type="GO" id="GO:0140581">
    <property type="term" value="F:P-type monovalent copper transporter activity"/>
    <property type="evidence" value="ECO:0007669"/>
    <property type="project" value="UniProtKB-EC"/>
</dbReference>
<dbReference type="SFLD" id="SFLDG00002">
    <property type="entry name" value="C1.7:_P-type_atpase_like"/>
    <property type="match status" value="1"/>
</dbReference>
<dbReference type="Proteomes" id="UP000216885">
    <property type="component" value="Unassembled WGS sequence"/>
</dbReference>
<evidence type="ECO:0000256" key="3">
    <source>
        <dbReference type="ARBA" id="ARBA00012517"/>
    </source>
</evidence>
<keyword evidence="11 14" id="KW-1133">Transmembrane helix</keyword>
<dbReference type="PANTHER" id="PTHR43520">
    <property type="entry name" value="ATP7, ISOFORM B"/>
    <property type="match status" value="1"/>
</dbReference>
<dbReference type="InterPro" id="IPR008250">
    <property type="entry name" value="ATPase_P-typ_transduc_dom_A_sf"/>
</dbReference>
<evidence type="ECO:0000313" key="16">
    <source>
        <dbReference type="EMBL" id="OZI56186.1"/>
    </source>
</evidence>
<dbReference type="InterPro" id="IPR027256">
    <property type="entry name" value="P-typ_ATPase_IB"/>
</dbReference>
<keyword evidence="10" id="KW-1278">Translocase</keyword>
<dbReference type="NCBIfam" id="TIGR01494">
    <property type="entry name" value="ATPase_P-type"/>
    <property type="match status" value="1"/>
</dbReference>
<dbReference type="PANTHER" id="PTHR43520:SF8">
    <property type="entry name" value="P-TYPE CU(+) TRANSPORTER"/>
    <property type="match status" value="1"/>
</dbReference>
<dbReference type="InterPro" id="IPR036163">
    <property type="entry name" value="HMA_dom_sf"/>
</dbReference>
<dbReference type="PROSITE" id="PS00154">
    <property type="entry name" value="ATPASE_E1_E2"/>
    <property type="match status" value="1"/>
</dbReference>
<gene>
    <name evidence="16" type="ORF">CAL20_12135</name>
</gene>
<evidence type="ECO:0000256" key="13">
    <source>
        <dbReference type="ARBA" id="ARBA00023136"/>
    </source>
</evidence>
<feature type="transmembrane region" description="Helical" evidence="14">
    <location>
        <begin position="99"/>
        <end position="117"/>
    </location>
</feature>
<evidence type="ECO:0000256" key="12">
    <source>
        <dbReference type="ARBA" id="ARBA00023065"/>
    </source>
</evidence>
<keyword evidence="7 14" id="KW-0479">Metal-binding</keyword>
<dbReference type="CDD" id="cd02094">
    <property type="entry name" value="P-type_ATPase_Cu-like"/>
    <property type="match status" value="1"/>
</dbReference>
<dbReference type="SFLD" id="SFLDS00003">
    <property type="entry name" value="Haloacid_Dehalogenase"/>
    <property type="match status" value="1"/>
</dbReference>
<accession>A0A261U2J6</accession>
<dbReference type="InterPro" id="IPR036412">
    <property type="entry name" value="HAD-like_sf"/>
</dbReference>
<evidence type="ECO:0000256" key="9">
    <source>
        <dbReference type="ARBA" id="ARBA00022840"/>
    </source>
</evidence>
<dbReference type="SUPFAM" id="SSF81665">
    <property type="entry name" value="Calcium ATPase, transmembrane domain M"/>
    <property type="match status" value="1"/>
</dbReference>
<evidence type="ECO:0000256" key="1">
    <source>
        <dbReference type="ARBA" id="ARBA00004651"/>
    </source>
</evidence>
<organism evidence="16 17">
    <name type="scientific">Bordetella genomosp. 4</name>
    <dbReference type="NCBI Taxonomy" id="463044"/>
    <lineage>
        <taxon>Bacteria</taxon>
        <taxon>Pseudomonadati</taxon>
        <taxon>Pseudomonadota</taxon>
        <taxon>Betaproteobacteria</taxon>
        <taxon>Burkholderiales</taxon>
        <taxon>Alcaligenaceae</taxon>
        <taxon>Bordetella</taxon>
    </lineage>
</organism>
<dbReference type="GO" id="GO:0005886">
    <property type="term" value="C:plasma membrane"/>
    <property type="evidence" value="ECO:0007669"/>
    <property type="project" value="UniProtKB-SubCell"/>
</dbReference>
<feature type="transmembrane region" description="Helical" evidence="14">
    <location>
        <begin position="137"/>
        <end position="156"/>
    </location>
</feature>
<dbReference type="FunFam" id="3.30.70.100:FF:000005">
    <property type="entry name" value="Copper-exporting P-type ATPase A"/>
    <property type="match status" value="1"/>
</dbReference>
<comment type="subcellular location">
    <subcellularLocation>
        <location evidence="1">Cell membrane</location>
        <topology evidence="1">Multi-pass membrane protein</topology>
    </subcellularLocation>
</comment>
<keyword evidence="9 14" id="KW-0067">ATP-binding</keyword>
<evidence type="ECO:0000259" key="15">
    <source>
        <dbReference type="PROSITE" id="PS50846"/>
    </source>
</evidence>
<sequence length="767" mass="80893">MNASSLTHTELAITGMTCASCVKRVEKALTAVPGVNQASVNLATERAQVNYDPAAANAEALIAAVVRMGYEAQPITANDGHEDRQTQARAEEARALRRAFTIAVILTLPVFILEMGSHIVPAFHHWILDTLGRENSWLLQFVLTTLVLAWPGRVFFTKGLTALWRRAPEMNSLVAVGAGAAWGYSTVATFLPDWLPSNALHVYYEAATVIVTLILLGRMLEARAKGRTGAAIKRLIGLQPRTARVLREGKLQDVPIEQVLRGEHVVVRPGEKIPIDGEIIEGRSFVDESMLTGEPVPVEKSVGMSATGGTLNTSGSFTLRVTHTGADTMLARIIGMVEAAQGARLPIQALVDQVTAWFVPAVMAAALLTFAAWLMWGPAPALPFALVNAVAVLIIACPCAMGLATPTSIMVGTGRAADMGILFRQGDALQALRDVDVIAFDKTGTLTEGKPALTDIHVMNGFDETEVLRWLAAVQTRSEHPIALAIVAAAEERGLSLPNADDFQAFTGSGVQATVEARKVITGNSRLMSEHGVDVAARHNAGHGETQDPIAAWGAAGKTPIYVAVDGQIAAMVAVSDPIKPSAAQAIATLHRLGIKTAMITGDNTHTARGVARQLGIDEVRAEVLPDGKVAAIEDLRKNGRRLAFVGDGINDAPALAASDIGIAIGTGTDVAIEAASVVLMAGDLNAVPDAIALSRATMANIRQNLFWAFAYNVALIPVAAGALYPAYGVALSPMFAAAAMAMSSVFVLGNALRLRRFHASARPAAV</sequence>
<reference evidence="16 17" key="1">
    <citation type="submission" date="2017-05" db="EMBL/GenBank/DDBJ databases">
        <title>Complete and WGS of Bordetella genogroups.</title>
        <authorList>
            <person name="Spilker T."/>
            <person name="LiPuma J."/>
        </authorList>
    </citation>
    <scope>NUCLEOTIDE SEQUENCE [LARGE SCALE GENOMIC DNA]</scope>
    <source>
        <strain evidence="16 17">AU9919</strain>
    </source>
</reference>
<dbReference type="NCBIfam" id="TIGR01525">
    <property type="entry name" value="ATPase-IB_hvy"/>
    <property type="match status" value="1"/>
</dbReference>
<dbReference type="InterPro" id="IPR023298">
    <property type="entry name" value="ATPase_P-typ_TM_dom_sf"/>
</dbReference>
<dbReference type="SUPFAM" id="SSF56784">
    <property type="entry name" value="HAD-like"/>
    <property type="match status" value="1"/>
</dbReference>
<dbReference type="Pfam" id="PF00403">
    <property type="entry name" value="HMA"/>
    <property type="match status" value="1"/>
</dbReference>
<dbReference type="PRINTS" id="PR00119">
    <property type="entry name" value="CATATPASE"/>
</dbReference>
<dbReference type="Gene3D" id="2.70.150.10">
    <property type="entry name" value="Calcium-transporting ATPase, cytoplasmic transduction domain A"/>
    <property type="match status" value="1"/>
</dbReference>
<dbReference type="InterPro" id="IPR023299">
    <property type="entry name" value="ATPase_P-typ_cyto_dom_N"/>
</dbReference>
<evidence type="ECO:0000256" key="4">
    <source>
        <dbReference type="ARBA" id="ARBA00022448"/>
    </source>
</evidence>
<feature type="transmembrane region" description="Helical" evidence="14">
    <location>
        <begin position="202"/>
        <end position="220"/>
    </location>
</feature>
<dbReference type="InterPro" id="IPR044492">
    <property type="entry name" value="P_typ_ATPase_HD_dom"/>
</dbReference>
<dbReference type="InterPro" id="IPR023214">
    <property type="entry name" value="HAD_sf"/>
</dbReference>
<dbReference type="InterPro" id="IPR018303">
    <property type="entry name" value="ATPase_P-typ_P_site"/>
</dbReference>
<dbReference type="GO" id="GO:0005507">
    <property type="term" value="F:copper ion binding"/>
    <property type="evidence" value="ECO:0007669"/>
    <property type="project" value="TreeGrafter"/>
</dbReference>
<dbReference type="EMBL" id="NEVQ01000013">
    <property type="protein sequence ID" value="OZI56186.1"/>
    <property type="molecule type" value="Genomic_DNA"/>
</dbReference>
<evidence type="ECO:0000313" key="17">
    <source>
        <dbReference type="Proteomes" id="UP000216885"/>
    </source>
</evidence>
<dbReference type="Gene3D" id="3.30.70.100">
    <property type="match status" value="1"/>
</dbReference>
<proteinExistence type="inferred from homology"/>
<dbReference type="InterPro" id="IPR001757">
    <property type="entry name" value="P_typ_ATPase"/>
</dbReference>
<dbReference type="Pfam" id="PF00122">
    <property type="entry name" value="E1-E2_ATPase"/>
    <property type="match status" value="1"/>
</dbReference>
<dbReference type="GO" id="GO:0060003">
    <property type="term" value="P:copper ion export"/>
    <property type="evidence" value="ECO:0007669"/>
    <property type="project" value="UniProtKB-ARBA"/>
</dbReference>
<dbReference type="SFLD" id="SFLDF00027">
    <property type="entry name" value="p-type_atpase"/>
    <property type="match status" value="1"/>
</dbReference>
<evidence type="ECO:0000256" key="2">
    <source>
        <dbReference type="ARBA" id="ARBA00006024"/>
    </source>
</evidence>
<dbReference type="InterPro" id="IPR006121">
    <property type="entry name" value="HMA_dom"/>
</dbReference>
<dbReference type="AlphaFoldDB" id="A0A261U2J6"/>
<dbReference type="Pfam" id="PF00702">
    <property type="entry name" value="Hydrolase"/>
    <property type="match status" value="1"/>
</dbReference>
<feature type="domain" description="HMA" evidence="15">
    <location>
        <begin position="7"/>
        <end position="73"/>
    </location>
</feature>
<feature type="transmembrane region" description="Helical" evidence="14">
    <location>
        <begin position="168"/>
        <end position="190"/>
    </location>
</feature>
<dbReference type="PRINTS" id="PR00943">
    <property type="entry name" value="CUATPASE"/>
</dbReference>
<evidence type="ECO:0000256" key="8">
    <source>
        <dbReference type="ARBA" id="ARBA00022741"/>
    </source>
</evidence>
<keyword evidence="4" id="KW-0813">Transport</keyword>
<evidence type="ECO:0000256" key="7">
    <source>
        <dbReference type="ARBA" id="ARBA00022723"/>
    </source>
</evidence>
<dbReference type="GO" id="GO:0005524">
    <property type="term" value="F:ATP binding"/>
    <property type="evidence" value="ECO:0007669"/>
    <property type="project" value="UniProtKB-UniRule"/>
</dbReference>
<evidence type="ECO:0000256" key="10">
    <source>
        <dbReference type="ARBA" id="ARBA00022967"/>
    </source>
</evidence>
<dbReference type="RefSeq" id="WP_094837978.1">
    <property type="nucleotide sequence ID" value="NZ_NEVQ01000013.1"/>
</dbReference>
<dbReference type="InterPro" id="IPR059000">
    <property type="entry name" value="ATPase_P-type_domA"/>
</dbReference>
<evidence type="ECO:0000256" key="14">
    <source>
        <dbReference type="RuleBase" id="RU362081"/>
    </source>
</evidence>
<protein>
    <recommendedName>
        <fullName evidence="3">P-type Cu(+) transporter</fullName>
        <ecNumber evidence="3">7.2.2.8</ecNumber>
    </recommendedName>
</protein>
<dbReference type="GO" id="GO:0055070">
    <property type="term" value="P:copper ion homeostasis"/>
    <property type="evidence" value="ECO:0007669"/>
    <property type="project" value="TreeGrafter"/>
</dbReference>
<dbReference type="SUPFAM" id="SSF55008">
    <property type="entry name" value="HMA, heavy metal-associated domain"/>
    <property type="match status" value="1"/>
</dbReference>
<keyword evidence="17" id="KW-1185">Reference proteome</keyword>
<keyword evidence="6 14" id="KW-0812">Transmembrane</keyword>
<dbReference type="Gene3D" id="3.40.1110.10">
    <property type="entry name" value="Calcium-transporting ATPase, cytoplasmic domain N"/>
    <property type="match status" value="1"/>
</dbReference>
<dbReference type="GO" id="GO:0016887">
    <property type="term" value="F:ATP hydrolysis activity"/>
    <property type="evidence" value="ECO:0007669"/>
    <property type="project" value="InterPro"/>
</dbReference>
<dbReference type="PROSITE" id="PS50846">
    <property type="entry name" value="HMA_2"/>
    <property type="match status" value="1"/>
</dbReference>
<comment type="similarity">
    <text evidence="2 14">Belongs to the cation transport ATPase (P-type) (TC 3.A.3) family. Type IB subfamily.</text>
</comment>
<evidence type="ECO:0000256" key="11">
    <source>
        <dbReference type="ARBA" id="ARBA00022989"/>
    </source>
</evidence>
<dbReference type="CDD" id="cd00371">
    <property type="entry name" value="HMA"/>
    <property type="match status" value="1"/>
</dbReference>
<evidence type="ECO:0000256" key="5">
    <source>
        <dbReference type="ARBA" id="ARBA00022475"/>
    </source>
</evidence>
<evidence type="ECO:0000256" key="6">
    <source>
        <dbReference type="ARBA" id="ARBA00022692"/>
    </source>
</evidence>
<dbReference type="Gene3D" id="3.40.50.1000">
    <property type="entry name" value="HAD superfamily/HAD-like"/>
    <property type="match status" value="1"/>
</dbReference>